<evidence type="ECO:0000256" key="2">
    <source>
        <dbReference type="ARBA" id="ARBA00013223"/>
    </source>
</evidence>
<keyword evidence="4" id="KW-0274">FAD</keyword>
<dbReference type="EMBL" id="QYAD01000001">
    <property type="protein sequence ID" value="MBL3689131.1"/>
    <property type="molecule type" value="Genomic_DNA"/>
</dbReference>
<keyword evidence="11" id="KW-1185">Reference proteome</keyword>
<gene>
    <name evidence="10" type="ORF">D3226_04040</name>
</gene>
<dbReference type="SUPFAM" id="SSF51971">
    <property type="entry name" value="Nucleotide-binding domain"/>
    <property type="match status" value="1"/>
</dbReference>
<dbReference type="PANTHER" id="PTHR48467:SF1">
    <property type="entry name" value="GLUTAMATE SYNTHASE 1 [NADH], CHLOROPLASTIC-LIKE"/>
    <property type="match status" value="1"/>
</dbReference>
<name>A0ABS1SLS0_9MICO</name>
<evidence type="ECO:0000256" key="5">
    <source>
        <dbReference type="ARBA" id="ARBA00022857"/>
    </source>
</evidence>
<evidence type="ECO:0000256" key="3">
    <source>
        <dbReference type="ARBA" id="ARBA00022630"/>
    </source>
</evidence>
<keyword evidence="3" id="KW-0285">Flavoprotein</keyword>
<dbReference type="InterPro" id="IPR055275">
    <property type="entry name" value="Ferredox_Rdtase"/>
</dbReference>
<feature type="region of interest" description="Disordered" evidence="8">
    <location>
        <begin position="224"/>
        <end position="248"/>
    </location>
</feature>
<dbReference type="Proteomes" id="UP001646141">
    <property type="component" value="Unassembled WGS sequence"/>
</dbReference>
<evidence type="ECO:0000256" key="8">
    <source>
        <dbReference type="SAM" id="MobiDB-lite"/>
    </source>
</evidence>
<sequence>MPSPSTPHIAIVGSGPAGCYLASALLRALPDCEITLFDRLASPYGLIRYGVAADHQHTKAITRQFERLFANPGVRFAGDITIGRDVTLAELEGSFDAVVLATGRSADRPLPVPGGDLPGVIGSGAITRALNSHPGTAPLPPLGSDVVIVGAGNVALDLLRFLVKDRSGYAASDVADPVLEAYLADPVQRITVLSRSDAARSKGDPQMIKELIALPRGRYTTSGAMCAPEHAPSSTPEARTPESRTAEARTAEARTAAYTDLTAPTRIPTAGPDVQLIFGATPERVRGDGHVTAVDVQTGAGLTSIPATAVLTAIGFDSDPADELARLCAAPSPESGRLRPGLYRTGWAKRGPNGAIPENRACAKAVADEIVSDIAAGMLVPNAAKRGFAALPAHVREQAITFAQWGALDAHEQASAHPDRVRQKLTDHAEMAAIARGTADTRTPA</sequence>
<evidence type="ECO:0000256" key="4">
    <source>
        <dbReference type="ARBA" id="ARBA00022827"/>
    </source>
</evidence>
<dbReference type="PANTHER" id="PTHR48467">
    <property type="entry name" value="GLUTAMATE SYNTHASE 1 [NADH], CHLOROPLASTIC-LIKE"/>
    <property type="match status" value="1"/>
</dbReference>
<comment type="cofactor">
    <cofactor evidence="1">
        <name>FAD</name>
        <dbReference type="ChEBI" id="CHEBI:57692"/>
    </cofactor>
</comment>
<evidence type="ECO:0000256" key="6">
    <source>
        <dbReference type="ARBA" id="ARBA00023002"/>
    </source>
</evidence>
<comment type="caution">
    <text evidence="10">The sequence shown here is derived from an EMBL/GenBank/DDBJ whole genome shotgun (WGS) entry which is preliminary data.</text>
</comment>
<dbReference type="Gene3D" id="3.40.50.720">
    <property type="entry name" value="NAD(P)-binding Rossmann-like Domain"/>
    <property type="match status" value="1"/>
</dbReference>
<evidence type="ECO:0000313" key="11">
    <source>
        <dbReference type="Proteomes" id="UP001646141"/>
    </source>
</evidence>
<dbReference type="PRINTS" id="PR00419">
    <property type="entry name" value="ADXRDTASE"/>
</dbReference>
<dbReference type="InterPro" id="IPR036188">
    <property type="entry name" value="FAD/NAD-bd_sf"/>
</dbReference>
<keyword evidence="5" id="KW-0521">NADP</keyword>
<dbReference type="InterPro" id="IPR023753">
    <property type="entry name" value="FAD/NAD-binding_dom"/>
</dbReference>
<reference evidence="10 11" key="1">
    <citation type="submission" date="2018-09" db="EMBL/GenBank/DDBJ databases">
        <title>Comparative genomics of Leucobacter spp.</title>
        <authorList>
            <person name="Reis A.C."/>
            <person name="Kolvenbach B.A."/>
            <person name="Corvini P.F.X."/>
            <person name="Nunes O.C."/>
        </authorList>
    </citation>
    <scope>NUCLEOTIDE SEQUENCE [LARGE SCALE GENOMIC DNA]</scope>
    <source>
        <strain evidence="10 11">L-1</strain>
    </source>
</reference>
<accession>A0ABS1SLS0</accession>
<evidence type="ECO:0000256" key="7">
    <source>
        <dbReference type="ARBA" id="ARBA00047776"/>
    </source>
</evidence>
<feature type="compositionally biased region" description="Basic and acidic residues" evidence="8">
    <location>
        <begin position="239"/>
        <end position="248"/>
    </location>
</feature>
<evidence type="ECO:0000313" key="10">
    <source>
        <dbReference type="EMBL" id="MBL3689131.1"/>
    </source>
</evidence>
<dbReference type="Pfam" id="PF07992">
    <property type="entry name" value="Pyr_redox_2"/>
    <property type="match status" value="1"/>
</dbReference>
<evidence type="ECO:0000259" key="9">
    <source>
        <dbReference type="Pfam" id="PF07992"/>
    </source>
</evidence>
<keyword evidence="6" id="KW-0560">Oxidoreductase</keyword>
<protein>
    <recommendedName>
        <fullName evidence="2">ferredoxin--NADP(+) reductase</fullName>
        <ecNumber evidence="2">1.18.1.2</ecNumber>
    </recommendedName>
</protein>
<dbReference type="Gene3D" id="3.50.50.60">
    <property type="entry name" value="FAD/NAD(P)-binding domain"/>
    <property type="match status" value="1"/>
</dbReference>
<dbReference type="RefSeq" id="WP_202381089.1">
    <property type="nucleotide sequence ID" value="NZ_BAAAMA010000004.1"/>
</dbReference>
<dbReference type="EC" id="1.18.1.2" evidence="2"/>
<organism evidence="10 11">
    <name type="scientific">Leucobacter chromiireducens subsp. chromiireducens</name>
    <dbReference type="NCBI Taxonomy" id="660067"/>
    <lineage>
        <taxon>Bacteria</taxon>
        <taxon>Bacillati</taxon>
        <taxon>Actinomycetota</taxon>
        <taxon>Actinomycetes</taxon>
        <taxon>Micrococcales</taxon>
        <taxon>Microbacteriaceae</taxon>
        <taxon>Leucobacter</taxon>
    </lineage>
</organism>
<comment type="catalytic activity">
    <reaction evidence="7">
        <text>2 reduced [2Fe-2S]-[ferredoxin] + NADP(+) + H(+) = 2 oxidized [2Fe-2S]-[ferredoxin] + NADPH</text>
        <dbReference type="Rhea" id="RHEA:20125"/>
        <dbReference type="Rhea" id="RHEA-COMP:10000"/>
        <dbReference type="Rhea" id="RHEA-COMP:10001"/>
        <dbReference type="ChEBI" id="CHEBI:15378"/>
        <dbReference type="ChEBI" id="CHEBI:33737"/>
        <dbReference type="ChEBI" id="CHEBI:33738"/>
        <dbReference type="ChEBI" id="CHEBI:57783"/>
        <dbReference type="ChEBI" id="CHEBI:58349"/>
        <dbReference type="EC" id="1.18.1.2"/>
    </reaction>
</comment>
<proteinExistence type="predicted"/>
<evidence type="ECO:0000256" key="1">
    <source>
        <dbReference type="ARBA" id="ARBA00001974"/>
    </source>
</evidence>
<feature type="domain" description="FAD/NAD(P)-binding" evidence="9">
    <location>
        <begin position="8"/>
        <end position="162"/>
    </location>
</feature>